<dbReference type="PANTHER" id="PTHR10083:SF328">
    <property type="entry name" value="TISSUE FACTOR PATHWAY INHIBITOR"/>
    <property type="match status" value="1"/>
</dbReference>
<comment type="caution">
    <text evidence="9">The sequence shown here is derived from an EMBL/GenBank/DDBJ whole genome shotgun (WGS) entry which is preliminary data.</text>
</comment>
<evidence type="ECO:0000259" key="8">
    <source>
        <dbReference type="PROSITE" id="PS50279"/>
    </source>
</evidence>
<dbReference type="SUPFAM" id="SSF57362">
    <property type="entry name" value="BPTI-like"/>
    <property type="match status" value="2"/>
</dbReference>
<dbReference type="EMBL" id="JABSTV010001247">
    <property type="protein sequence ID" value="KAH7973336.1"/>
    <property type="molecule type" value="Genomic_DNA"/>
</dbReference>
<keyword evidence="6" id="KW-1015">Disulfide bond</keyword>
<reference evidence="9" key="1">
    <citation type="journal article" date="2020" name="Cell">
        <title>Large-Scale Comparative Analyses of Tick Genomes Elucidate Their Genetic Diversity and Vector Capacities.</title>
        <authorList>
            <consortium name="Tick Genome and Microbiome Consortium (TIGMIC)"/>
            <person name="Jia N."/>
            <person name="Wang J."/>
            <person name="Shi W."/>
            <person name="Du L."/>
            <person name="Sun Y."/>
            <person name="Zhan W."/>
            <person name="Jiang J.F."/>
            <person name="Wang Q."/>
            <person name="Zhang B."/>
            <person name="Ji P."/>
            <person name="Bell-Sakyi L."/>
            <person name="Cui X.M."/>
            <person name="Yuan T.T."/>
            <person name="Jiang B.G."/>
            <person name="Yang W.F."/>
            <person name="Lam T.T."/>
            <person name="Chang Q.C."/>
            <person name="Ding S.J."/>
            <person name="Wang X.J."/>
            <person name="Zhu J.G."/>
            <person name="Ruan X.D."/>
            <person name="Zhao L."/>
            <person name="Wei J.T."/>
            <person name="Ye R.Z."/>
            <person name="Que T.C."/>
            <person name="Du C.H."/>
            <person name="Zhou Y.H."/>
            <person name="Cheng J.X."/>
            <person name="Dai P.F."/>
            <person name="Guo W.B."/>
            <person name="Han X.H."/>
            <person name="Huang E.J."/>
            <person name="Li L.F."/>
            <person name="Wei W."/>
            <person name="Gao Y.C."/>
            <person name="Liu J.Z."/>
            <person name="Shao H.Z."/>
            <person name="Wang X."/>
            <person name="Wang C.C."/>
            <person name="Yang T.C."/>
            <person name="Huo Q.B."/>
            <person name="Li W."/>
            <person name="Chen H.Y."/>
            <person name="Chen S.E."/>
            <person name="Zhou L.G."/>
            <person name="Ni X.B."/>
            <person name="Tian J.H."/>
            <person name="Sheng Y."/>
            <person name="Liu T."/>
            <person name="Pan Y.S."/>
            <person name="Xia L.Y."/>
            <person name="Li J."/>
            <person name="Zhao F."/>
            <person name="Cao W.C."/>
        </authorList>
    </citation>
    <scope>NUCLEOTIDE SEQUENCE</scope>
    <source>
        <strain evidence="9">Rsan-2018</strain>
    </source>
</reference>
<keyword evidence="3" id="KW-0646">Protease inhibitor</keyword>
<dbReference type="Pfam" id="PF00014">
    <property type="entry name" value="Kunitz_BPTI"/>
    <property type="match status" value="2"/>
</dbReference>
<feature type="signal peptide" evidence="7">
    <location>
        <begin position="1"/>
        <end position="15"/>
    </location>
</feature>
<dbReference type="PROSITE" id="PS50279">
    <property type="entry name" value="BPTI_KUNITZ_2"/>
    <property type="match status" value="2"/>
</dbReference>
<organism evidence="9 10">
    <name type="scientific">Rhipicephalus sanguineus</name>
    <name type="common">Brown dog tick</name>
    <name type="synonym">Ixodes sanguineus</name>
    <dbReference type="NCBI Taxonomy" id="34632"/>
    <lineage>
        <taxon>Eukaryota</taxon>
        <taxon>Metazoa</taxon>
        <taxon>Ecdysozoa</taxon>
        <taxon>Arthropoda</taxon>
        <taxon>Chelicerata</taxon>
        <taxon>Arachnida</taxon>
        <taxon>Acari</taxon>
        <taxon>Parasitiformes</taxon>
        <taxon>Ixodida</taxon>
        <taxon>Ixodoidea</taxon>
        <taxon>Ixodidae</taxon>
        <taxon>Rhipicephalinae</taxon>
        <taxon>Rhipicephalus</taxon>
        <taxon>Rhipicephalus</taxon>
    </lineage>
</organism>
<dbReference type="InterPro" id="IPR050098">
    <property type="entry name" value="TFPI/VKTCI-like"/>
</dbReference>
<evidence type="ECO:0000256" key="1">
    <source>
        <dbReference type="ARBA" id="ARBA00004613"/>
    </source>
</evidence>
<dbReference type="OMA" id="ELCMENC"/>
<proteinExistence type="predicted"/>
<keyword evidence="7" id="KW-0732">Signal</keyword>
<dbReference type="Proteomes" id="UP000821837">
    <property type="component" value="Chromosome 11"/>
</dbReference>
<evidence type="ECO:0000256" key="2">
    <source>
        <dbReference type="ARBA" id="ARBA00022525"/>
    </source>
</evidence>
<accession>A0A9D4T540</accession>
<name>A0A9D4T540_RHISA</name>
<evidence type="ECO:0000256" key="4">
    <source>
        <dbReference type="ARBA" id="ARBA00022737"/>
    </source>
</evidence>
<evidence type="ECO:0000256" key="6">
    <source>
        <dbReference type="ARBA" id="ARBA00023157"/>
    </source>
</evidence>
<gene>
    <name evidence="9" type="ORF">HPB52_024144</name>
</gene>
<dbReference type="FunFam" id="4.10.410.10:FF:000020">
    <property type="entry name" value="Collagen, type VI, alpha 3"/>
    <property type="match status" value="1"/>
</dbReference>
<protein>
    <recommendedName>
        <fullName evidence="8">BPTI/Kunitz inhibitor domain-containing protein</fullName>
    </recommendedName>
</protein>
<dbReference type="GO" id="GO:0005615">
    <property type="term" value="C:extracellular space"/>
    <property type="evidence" value="ECO:0007669"/>
    <property type="project" value="TreeGrafter"/>
</dbReference>
<evidence type="ECO:0000256" key="3">
    <source>
        <dbReference type="ARBA" id="ARBA00022690"/>
    </source>
</evidence>
<feature type="chain" id="PRO_5038954196" description="BPTI/Kunitz inhibitor domain-containing protein" evidence="7">
    <location>
        <begin position="16"/>
        <end position="171"/>
    </location>
</feature>
<keyword evidence="10" id="KW-1185">Reference proteome</keyword>
<feature type="domain" description="BPTI/Kunitz inhibitor" evidence="8">
    <location>
        <begin position="23"/>
        <end position="73"/>
    </location>
</feature>
<evidence type="ECO:0000256" key="7">
    <source>
        <dbReference type="SAM" id="SignalP"/>
    </source>
</evidence>
<dbReference type="GO" id="GO:0004867">
    <property type="term" value="F:serine-type endopeptidase inhibitor activity"/>
    <property type="evidence" value="ECO:0007669"/>
    <property type="project" value="UniProtKB-KW"/>
</dbReference>
<dbReference type="Gene3D" id="4.10.410.10">
    <property type="entry name" value="Pancreatic trypsin inhibitor Kunitz domain"/>
    <property type="match status" value="2"/>
</dbReference>
<dbReference type="InterPro" id="IPR036880">
    <property type="entry name" value="Kunitz_BPTI_sf"/>
</dbReference>
<dbReference type="PROSITE" id="PS00280">
    <property type="entry name" value="BPTI_KUNITZ_1"/>
    <property type="match status" value="2"/>
</dbReference>
<dbReference type="InterPro" id="IPR002223">
    <property type="entry name" value="Kunitz_BPTI"/>
</dbReference>
<comment type="subcellular location">
    <subcellularLocation>
        <location evidence="1">Secreted</location>
    </subcellularLocation>
</comment>
<evidence type="ECO:0000256" key="5">
    <source>
        <dbReference type="ARBA" id="ARBA00022900"/>
    </source>
</evidence>
<sequence length="171" mass="18862">MKLYLLLALVGTALAARKFEKECRSAKDPGFCQARISMWWFNAESGKCEEFYYGGCGGNDNKYETKELCMENCGTEKLILRPHPRPVPYGGMTKDYLPGSGPSAGSVCHRLPYTGPCKGGFTRFYYDAATNTCRPFVYGGCMSNGNNFEFHDDCLSACGTPGPLKPEPRMA</sequence>
<keyword evidence="5" id="KW-0722">Serine protease inhibitor</keyword>
<reference evidence="9" key="2">
    <citation type="submission" date="2021-09" db="EMBL/GenBank/DDBJ databases">
        <authorList>
            <person name="Jia N."/>
            <person name="Wang J."/>
            <person name="Shi W."/>
            <person name="Du L."/>
            <person name="Sun Y."/>
            <person name="Zhan W."/>
            <person name="Jiang J."/>
            <person name="Wang Q."/>
            <person name="Zhang B."/>
            <person name="Ji P."/>
            <person name="Sakyi L.B."/>
            <person name="Cui X."/>
            <person name="Yuan T."/>
            <person name="Jiang B."/>
            <person name="Yang W."/>
            <person name="Lam T.T.-Y."/>
            <person name="Chang Q."/>
            <person name="Ding S."/>
            <person name="Wang X."/>
            <person name="Zhu J."/>
            <person name="Ruan X."/>
            <person name="Zhao L."/>
            <person name="Wei J."/>
            <person name="Que T."/>
            <person name="Du C."/>
            <person name="Cheng J."/>
            <person name="Dai P."/>
            <person name="Han X."/>
            <person name="Huang E."/>
            <person name="Gao Y."/>
            <person name="Liu J."/>
            <person name="Shao H."/>
            <person name="Ye R."/>
            <person name="Li L."/>
            <person name="Wei W."/>
            <person name="Wang X."/>
            <person name="Wang C."/>
            <person name="Huo Q."/>
            <person name="Li W."/>
            <person name="Guo W."/>
            <person name="Chen H."/>
            <person name="Chen S."/>
            <person name="Zhou L."/>
            <person name="Zhou L."/>
            <person name="Ni X."/>
            <person name="Tian J."/>
            <person name="Zhou Y."/>
            <person name="Sheng Y."/>
            <person name="Liu T."/>
            <person name="Pan Y."/>
            <person name="Xia L."/>
            <person name="Li J."/>
            <person name="Zhao F."/>
            <person name="Cao W."/>
        </authorList>
    </citation>
    <scope>NUCLEOTIDE SEQUENCE</scope>
    <source>
        <strain evidence="9">Rsan-2018</strain>
        <tissue evidence="9">Larvae</tissue>
    </source>
</reference>
<dbReference type="SMART" id="SM00131">
    <property type="entry name" value="KU"/>
    <property type="match status" value="2"/>
</dbReference>
<dbReference type="InterPro" id="IPR020901">
    <property type="entry name" value="Prtase_inh_Kunz-CS"/>
</dbReference>
<dbReference type="VEuPathDB" id="VectorBase:RSAN_039583"/>
<dbReference type="OrthoDB" id="196393at2759"/>
<keyword evidence="4" id="KW-0677">Repeat</keyword>
<feature type="domain" description="BPTI/Kunitz inhibitor" evidence="8">
    <location>
        <begin position="108"/>
        <end position="158"/>
    </location>
</feature>
<keyword evidence="2" id="KW-0964">Secreted</keyword>
<dbReference type="AlphaFoldDB" id="A0A9D4T540"/>
<evidence type="ECO:0000313" key="10">
    <source>
        <dbReference type="Proteomes" id="UP000821837"/>
    </source>
</evidence>
<dbReference type="PANTHER" id="PTHR10083">
    <property type="entry name" value="KUNITZ-TYPE PROTEASE INHIBITOR-RELATED"/>
    <property type="match status" value="1"/>
</dbReference>
<evidence type="ECO:0000313" key="9">
    <source>
        <dbReference type="EMBL" id="KAH7973336.1"/>
    </source>
</evidence>
<dbReference type="PRINTS" id="PR00759">
    <property type="entry name" value="BASICPTASE"/>
</dbReference>